<dbReference type="EMBL" id="CAAHDB010000004">
    <property type="protein sequence ID" value="VGM03653.1"/>
    <property type="molecule type" value="Genomic_DNA"/>
</dbReference>
<reference evidence="3" key="1">
    <citation type="submission" date="2019-03" db="EMBL/GenBank/DDBJ databases">
        <authorList>
            <consortium name="Pathogen Informatics"/>
        </authorList>
    </citation>
    <scope>NUCLEOTIDE SEQUENCE</scope>
    <source>
        <strain evidence="3">5012STDY7626459</strain>
        <strain evidence="2 4">EuSCAPE_HU047</strain>
        <strain evidence="1 5">EuSCAPE_IT093</strain>
    </source>
</reference>
<evidence type="ECO:0000313" key="1">
    <source>
        <dbReference type="EMBL" id="SYH37592.1"/>
    </source>
</evidence>
<gene>
    <name evidence="1" type="ORF">SAMEA3515122_05059</name>
    <name evidence="2" type="ORF">SAMEA3538828_03366</name>
    <name evidence="3" type="ORF">SAMEA4873655_01693</name>
</gene>
<evidence type="ECO:0000313" key="2">
    <source>
        <dbReference type="EMBL" id="SYR42495.1"/>
    </source>
</evidence>
<proteinExistence type="predicted"/>
<dbReference type="EMBL" id="ULCI01000013">
    <property type="protein sequence ID" value="SYR42495.1"/>
    <property type="molecule type" value="Genomic_DNA"/>
</dbReference>
<organism evidence="3">
    <name type="scientific">Klebsiella pneumoniae</name>
    <dbReference type="NCBI Taxonomy" id="573"/>
    <lineage>
        <taxon>Bacteria</taxon>
        <taxon>Pseudomonadati</taxon>
        <taxon>Pseudomonadota</taxon>
        <taxon>Gammaproteobacteria</taxon>
        <taxon>Enterobacterales</taxon>
        <taxon>Enterobacteriaceae</taxon>
        <taxon>Klebsiella/Raoultella group</taxon>
        <taxon>Klebsiella</taxon>
        <taxon>Klebsiella pneumoniae complex</taxon>
    </lineage>
</organism>
<dbReference type="Proteomes" id="UP000258253">
    <property type="component" value="Unassembled WGS sequence"/>
</dbReference>
<name>A0A486RRC0_KLEPN</name>
<accession>A0A486RRC0</accession>
<sequence length="91" mass="10986">MWAVYNMRCNMTQLLFLPMAISIQPICKFSIHCRSQHRLTKTFQDLWDLLKTCFGAVYLRQQYIEFFGDDFLFGKRSKTNRDLPHICLRKF</sequence>
<dbReference type="EMBL" id="UKUT01000019">
    <property type="protein sequence ID" value="SYH37592.1"/>
    <property type="molecule type" value="Genomic_DNA"/>
</dbReference>
<evidence type="ECO:0000313" key="4">
    <source>
        <dbReference type="Proteomes" id="UP000258253"/>
    </source>
</evidence>
<dbReference type="Proteomes" id="UP000258673">
    <property type="component" value="Unassembled WGS sequence"/>
</dbReference>
<evidence type="ECO:0000313" key="3">
    <source>
        <dbReference type="EMBL" id="VGM03653.1"/>
    </source>
</evidence>
<protein>
    <submittedName>
        <fullName evidence="3">Uncharacterized protein</fullName>
    </submittedName>
</protein>
<evidence type="ECO:0000313" key="5">
    <source>
        <dbReference type="Proteomes" id="UP000258673"/>
    </source>
</evidence>
<dbReference type="AlphaFoldDB" id="A0A486RRC0"/>